<comment type="caution">
    <text evidence="1">The sequence shown here is derived from an EMBL/GenBank/DDBJ whole genome shotgun (WGS) entry which is preliminary data.</text>
</comment>
<dbReference type="SUPFAM" id="SSF48464">
    <property type="entry name" value="ENTH/VHS domain"/>
    <property type="match status" value="1"/>
</dbReference>
<dbReference type="EMBL" id="JAVXUP010001241">
    <property type="protein sequence ID" value="KAK3014185.1"/>
    <property type="molecule type" value="Genomic_DNA"/>
</dbReference>
<organism evidence="1 2">
    <name type="scientific">Escallonia herrerae</name>
    <dbReference type="NCBI Taxonomy" id="1293975"/>
    <lineage>
        <taxon>Eukaryota</taxon>
        <taxon>Viridiplantae</taxon>
        <taxon>Streptophyta</taxon>
        <taxon>Embryophyta</taxon>
        <taxon>Tracheophyta</taxon>
        <taxon>Spermatophyta</taxon>
        <taxon>Magnoliopsida</taxon>
        <taxon>eudicotyledons</taxon>
        <taxon>Gunneridae</taxon>
        <taxon>Pentapetalae</taxon>
        <taxon>asterids</taxon>
        <taxon>campanulids</taxon>
        <taxon>Escalloniales</taxon>
        <taxon>Escalloniaceae</taxon>
        <taxon>Escallonia</taxon>
    </lineage>
</organism>
<name>A0AA88VSJ3_9ASTE</name>
<evidence type="ECO:0000313" key="2">
    <source>
        <dbReference type="Proteomes" id="UP001188597"/>
    </source>
</evidence>
<dbReference type="AlphaFoldDB" id="A0AA88VSJ3"/>
<accession>A0AA88VSJ3</accession>
<reference evidence="1" key="1">
    <citation type="submission" date="2022-12" db="EMBL/GenBank/DDBJ databases">
        <title>Draft genome assemblies for two species of Escallonia (Escalloniales).</title>
        <authorList>
            <person name="Chanderbali A."/>
            <person name="Dervinis C."/>
            <person name="Anghel I."/>
            <person name="Soltis D."/>
            <person name="Soltis P."/>
            <person name="Zapata F."/>
        </authorList>
    </citation>
    <scope>NUCLEOTIDE SEQUENCE</scope>
    <source>
        <strain evidence="1">UCBG64.0493</strain>
        <tissue evidence="1">Leaf</tissue>
    </source>
</reference>
<evidence type="ECO:0000313" key="1">
    <source>
        <dbReference type="EMBL" id="KAK3014185.1"/>
    </source>
</evidence>
<gene>
    <name evidence="1" type="ORF">RJ639_008686</name>
</gene>
<keyword evidence="2" id="KW-1185">Reference proteome</keyword>
<protein>
    <submittedName>
        <fullName evidence="1">Uncharacterized protein</fullName>
    </submittedName>
</protein>
<dbReference type="InterPro" id="IPR008942">
    <property type="entry name" value="ENTH_VHS"/>
</dbReference>
<dbReference type="Proteomes" id="UP001188597">
    <property type="component" value="Unassembled WGS sequence"/>
</dbReference>
<sequence>MACIAFVFDSRCLRAEQTPYEVLSLALFLSHNYTHSWCYTIPSFTIIQAITNSMDTPSFDDFAFFFREKMKTARLALADVTPTELLTEEATNGDLWAPDTHTALNLIDLDQQGQPN</sequence>
<proteinExistence type="predicted"/>